<evidence type="ECO:0000313" key="2">
    <source>
        <dbReference type="Proteomes" id="UP001396898"/>
    </source>
</evidence>
<dbReference type="Proteomes" id="UP001396898">
    <property type="component" value="Unassembled WGS sequence"/>
</dbReference>
<sequence>MVLPHLQVQEYPDQTEHRVNRYLERVTKQLRNPATHHPLVEVDTESVDIQSDGRKDQYIAYQMVSFRLDTPQDTAQFGDRGNLRAGSFAPPFAAIASHRIERRLNTDLPMAVDTVQGSSIEEATSCVQPKQKDDFDCFRAYGAASQLVVGSPVPAECDRVIASVQLLHDT</sequence>
<organism evidence="1 2">
    <name type="scientific">Apiospora marii</name>
    <dbReference type="NCBI Taxonomy" id="335849"/>
    <lineage>
        <taxon>Eukaryota</taxon>
        <taxon>Fungi</taxon>
        <taxon>Dikarya</taxon>
        <taxon>Ascomycota</taxon>
        <taxon>Pezizomycotina</taxon>
        <taxon>Sordariomycetes</taxon>
        <taxon>Xylariomycetidae</taxon>
        <taxon>Amphisphaeriales</taxon>
        <taxon>Apiosporaceae</taxon>
        <taxon>Apiospora</taxon>
    </lineage>
</organism>
<comment type="caution">
    <text evidence="1">The sequence shown here is derived from an EMBL/GenBank/DDBJ whole genome shotgun (WGS) entry which is preliminary data.</text>
</comment>
<protein>
    <submittedName>
        <fullName evidence="1">Uncharacterized protein</fullName>
    </submittedName>
</protein>
<name>A0ABR1RLI1_9PEZI</name>
<reference evidence="1 2" key="1">
    <citation type="submission" date="2023-01" db="EMBL/GenBank/DDBJ databases">
        <title>Analysis of 21 Apiospora genomes using comparative genomics revels a genus with tremendous synthesis potential of carbohydrate active enzymes and secondary metabolites.</title>
        <authorList>
            <person name="Sorensen T."/>
        </authorList>
    </citation>
    <scope>NUCLEOTIDE SEQUENCE [LARGE SCALE GENOMIC DNA]</scope>
    <source>
        <strain evidence="1 2">CBS 20057</strain>
    </source>
</reference>
<gene>
    <name evidence="1" type="ORF">PG991_009279</name>
</gene>
<dbReference type="EMBL" id="JAQQWI010000013">
    <property type="protein sequence ID" value="KAK8013686.1"/>
    <property type="molecule type" value="Genomic_DNA"/>
</dbReference>
<evidence type="ECO:0000313" key="1">
    <source>
        <dbReference type="EMBL" id="KAK8013686.1"/>
    </source>
</evidence>
<proteinExistence type="predicted"/>
<accession>A0ABR1RLI1</accession>
<keyword evidence="2" id="KW-1185">Reference proteome</keyword>